<evidence type="ECO:0000256" key="4">
    <source>
        <dbReference type="ARBA" id="ARBA00023002"/>
    </source>
</evidence>
<dbReference type="Gene3D" id="3.50.50.60">
    <property type="entry name" value="FAD/NAD(P)-binding domain"/>
    <property type="match status" value="1"/>
</dbReference>
<dbReference type="PATRIC" id="fig|391937.3.peg.726"/>
<comment type="caution">
    <text evidence="7">The sequence shown here is derived from an EMBL/GenBank/DDBJ whole genome shotgun (WGS) entry which is preliminary data.</text>
</comment>
<evidence type="ECO:0000256" key="1">
    <source>
        <dbReference type="ARBA" id="ARBA00001974"/>
    </source>
</evidence>
<name>K2MHR8_9HYPH</name>
<keyword evidence="5" id="KW-0503">Monooxygenase</keyword>
<evidence type="ECO:0000256" key="5">
    <source>
        <dbReference type="ARBA" id="ARBA00023033"/>
    </source>
</evidence>
<keyword evidence="2" id="KW-0285">Flavoprotein</keyword>
<dbReference type="InterPro" id="IPR036188">
    <property type="entry name" value="FAD/NAD-bd_sf"/>
</dbReference>
<dbReference type="PRINTS" id="PR00420">
    <property type="entry name" value="RNGMNOXGNASE"/>
</dbReference>
<proteinExistence type="predicted"/>
<dbReference type="InterPro" id="IPR050493">
    <property type="entry name" value="FAD-dep_Monooxygenase_BioMet"/>
</dbReference>
<comment type="cofactor">
    <cofactor evidence="1">
        <name>FAD</name>
        <dbReference type="ChEBI" id="CHEBI:57692"/>
    </cofactor>
</comment>
<dbReference type="RefSeq" id="WP_008594265.1">
    <property type="nucleotide sequence ID" value="NZ_AMRM01000003.1"/>
</dbReference>
<dbReference type="SUPFAM" id="SSF54373">
    <property type="entry name" value="FAD-linked reductases, C-terminal domain"/>
    <property type="match status" value="1"/>
</dbReference>
<protein>
    <submittedName>
        <fullName evidence="7">Salicylate hydroxylase</fullName>
    </submittedName>
</protein>
<dbReference type="EMBL" id="AMRM01000003">
    <property type="protein sequence ID" value="EKF20290.1"/>
    <property type="molecule type" value="Genomic_DNA"/>
</dbReference>
<evidence type="ECO:0000259" key="6">
    <source>
        <dbReference type="Pfam" id="PF01494"/>
    </source>
</evidence>
<reference evidence="7 8" key="1">
    <citation type="journal article" date="2012" name="J. Bacteriol.">
        <title>Genome Sequence of Nitratireductor pacificus Type Strain pht-3B.</title>
        <authorList>
            <person name="Lai Q."/>
            <person name="Li G."/>
            <person name="Shao Z."/>
        </authorList>
    </citation>
    <scope>NUCLEOTIDE SEQUENCE [LARGE SCALE GENOMIC DNA]</scope>
    <source>
        <strain evidence="8">pht-3B</strain>
    </source>
</reference>
<dbReference type="Pfam" id="PF01494">
    <property type="entry name" value="FAD_binding_3"/>
    <property type="match status" value="1"/>
</dbReference>
<sequence length="402" mass="43139">MKEPPAVLIAGAGIAGLTMALALARHGFGSRVYEREPLLREVGAGLQLSPNATRILDRLGVLAALAPRAVQPGAIELRKAATLERLARVPLGAEAEQRWGAPYLVAHRADLQAALLACARRERAIELVTGATVEDAEIAGIGVRARIRRGWITEHAEAPLLIAADGVWSGLRQAVSAKAGNRFTGYLAWRATLPRDKAAGVLATHDSVTAFMHPRFHLVAYPVSGGRDVNLVAFTSGDALRQEWAQEMSDAPLRAAMADADPALRQSVKAVSAWTVWPIHAAHTGTPWTGAGRLALIGDAAHAMPPFAAQGAAMAIEDAAALATLLARHRDTPPVALSAYQRIRKPRMARVARRGQFNRFVWHAAGPVALARDLVLRRREETALMADFDWLYGFDAEAEIDG</sequence>
<gene>
    <name evidence="7" type="ORF">NA2_03512</name>
</gene>
<dbReference type="Proteomes" id="UP000006786">
    <property type="component" value="Unassembled WGS sequence"/>
</dbReference>
<evidence type="ECO:0000256" key="2">
    <source>
        <dbReference type="ARBA" id="ARBA00022630"/>
    </source>
</evidence>
<dbReference type="InterPro" id="IPR002938">
    <property type="entry name" value="FAD-bd"/>
</dbReference>
<dbReference type="OrthoDB" id="4230779at2"/>
<evidence type="ECO:0000313" key="8">
    <source>
        <dbReference type="Proteomes" id="UP000006786"/>
    </source>
</evidence>
<feature type="domain" description="FAD-binding" evidence="6">
    <location>
        <begin position="6"/>
        <end position="354"/>
    </location>
</feature>
<dbReference type="GO" id="GO:0071949">
    <property type="term" value="F:FAD binding"/>
    <property type="evidence" value="ECO:0007669"/>
    <property type="project" value="InterPro"/>
</dbReference>
<evidence type="ECO:0000256" key="3">
    <source>
        <dbReference type="ARBA" id="ARBA00022827"/>
    </source>
</evidence>
<dbReference type="SUPFAM" id="SSF51905">
    <property type="entry name" value="FAD/NAD(P)-binding domain"/>
    <property type="match status" value="1"/>
</dbReference>
<organism evidence="7 8">
    <name type="scientific">Nitratireductor pacificus pht-3B</name>
    <dbReference type="NCBI Taxonomy" id="391937"/>
    <lineage>
        <taxon>Bacteria</taxon>
        <taxon>Pseudomonadati</taxon>
        <taxon>Pseudomonadota</taxon>
        <taxon>Alphaproteobacteria</taxon>
        <taxon>Hyphomicrobiales</taxon>
        <taxon>Phyllobacteriaceae</taxon>
        <taxon>Nitratireductor</taxon>
    </lineage>
</organism>
<dbReference type="GO" id="GO:0004497">
    <property type="term" value="F:monooxygenase activity"/>
    <property type="evidence" value="ECO:0007669"/>
    <property type="project" value="UniProtKB-KW"/>
</dbReference>
<keyword evidence="4" id="KW-0560">Oxidoreductase</keyword>
<dbReference type="AlphaFoldDB" id="K2MHR8"/>
<dbReference type="PANTHER" id="PTHR13789">
    <property type="entry name" value="MONOOXYGENASE"/>
    <property type="match status" value="1"/>
</dbReference>
<evidence type="ECO:0000313" key="7">
    <source>
        <dbReference type="EMBL" id="EKF20290.1"/>
    </source>
</evidence>
<dbReference type="eggNOG" id="COG0654">
    <property type="taxonomic scope" value="Bacteria"/>
</dbReference>
<keyword evidence="8" id="KW-1185">Reference proteome</keyword>
<keyword evidence="3" id="KW-0274">FAD</keyword>
<accession>K2MHR8</accession>
<dbReference type="PANTHER" id="PTHR13789:SF318">
    <property type="entry name" value="GERANYLGERANYL DIPHOSPHATE REDUCTASE"/>
    <property type="match status" value="1"/>
</dbReference>
<dbReference type="STRING" id="391937.NA2_03512"/>